<dbReference type="Proteomes" id="UP000078419">
    <property type="component" value="Unassembled WGS sequence"/>
</dbReference>
<evidence type="ECO:0000256" key="5">
    <source>
        <dbReference type="ARBA" id="ARBA00022619"/>
    </source>
</evidence>
<keyword evidence="7" id="KW-0456">Lyase</keyword>
<evidence type="ECO:0000313" key="8">
    <source>
        <dbReference type="Proteomes" id="UP000078419"/>
    </source>
</evidence>
<sequence length="82" mass="8883">MTPGHVFPIVVNLGDVLKRGGHTEAGVDIVELAGVAHTAVICELVNLDGTIVRLPEIMECASIKGIKVTTKMHKPHRFFEPQ</sequence>
<dbReference type="GO" id="GO:0009231">
    <property type="term" value="P:riboflavin biosynthetic process"/>
    <property type="evidence" value="ECO:0007669"/>
    <property type="project" value="UniProtKB-KW"/>
</dbReference>
<proteinExistence type="predicted"/>
<comment type="function">
    <text evidence="1">Catalyzes the conversion of D-ribulose 5-phosphate to formate and 3,4-dihydroxy-2-butanone 4-phosphate.</text>
</comment>
<keyword evidence="5" id="KW-0686">Riboflavin biosynthesis</keyword>
<evidence type="ECO:0000313" key="7">
    <source>
        <dbReference type="EMBL" id="SBO13816.1"/>
    </source>
</evidence>
<name>A0AA45US34_ANAPH</name>
<accession>A0AA45US34</accession>
<dbReference type="GO" id="GO:0008686">
    <property type="term" value="F:3,4-dihydroxy-2-butanone-4-phosphate synthase activity"/>
    <property type="evidence" value="ECO:0007669"/>
    <property type="project" value="UniProtKB-EC"/>
</dbReference>
<reference evidence="8" key="1">
    <citation type="submission" date="2016-03" db="EMBL/GenBank/DDBJ databases">
        <authorList>
            <person name="Loux Valentin"/>
        </authorList>
    </citation>
    <scope>NUCLEOTIDE SEQUENCE [LARGE SCALE GENOMIC DNA]</scope>
    <source>
        <strain evidence="8">C1</strain>
    </source>
</reference>
<evidence type="ECO:0000256" key="6">
    <source>
        <dbReference type="ARBA" id="ARBA00022723"/>
    </source>
</evidence>
<dbReference type="AlphaFoldDB" id="A0AA45US34"/>
<protein>
    <recommendedName>
        <fullName evidence="4">3,4-dihydroxy-2-butanone 4-phosphate synthase</fullName>
        <ecNumber evidence="3">4.1.99.12</ecNumber>
    </recommendedName>
</protein>
<dbReference type="Gene3D" id="3.90.870.10">
    <property type="entry name" value="DHBP synthase"/>
    <property type="match status" value="1"/>
</dbReference>
<dbReference type="PANTHER" id="PTHR21327">
    <property type="entry name" value="GTP CYCLOHYDROLASE II-RELATED"/>
    <property type="match status" value="1"/>
</dbReference>
<gene>
    <name evidence="7" type="primary">ribB_1</name>
    <name evidence="7" type="ORF">ANAPC1_00154</name>
</gene>
<organism evidence="7 8">
    <name type="scientific">Anaplasma phagocytophilum</name>
    <name type="common">Ehrlichia phagocytophila</name>
    <dbReference type="NCBI Taxonomy" id="948"/>
    <lineage>
        <taxon>Bacteria</taxon>
        <taxon>Pseudomonadati</taxon>
        <taxon>Pseudomonadota</taxon>
        <taxon>Alphaproteobacteria</taxon>
        <taxon>Rickettsiales</taxon>
        <taxon>Anaplasmataceae</taxon>
        <taxon>Anaplasma</taxon>
        <taxon>phagocytophilum group</taxon>
    </lineage>
</organism>
<keyword evidence="6" id="KW-0479">Metal-binding</keyword>
<dbReference type="SUPFAM" id="SSF55821">
    <property type="entry name" value="YrdC/RibB"/>
    <property type="match status" value="1"/>
</dbReference>
<comment type="caution">
    <text evidence="7">The sequence shown here is derived from an EMBL/GenBank/DDBJ whole genome shotgun (WGS) entry which is preliminary data.</text>
</comment>
<dbReference type="InterPro" id="IPR000422">
    <property type="entry name" value="DHBP_synthase_RibB"/>
</dbReference>
<dbReference type="EMBL" id="FLLR01000004">
    <property type="protein sequence ID" value="SBO13816.1"/>
    <property type="molecule type" value="Genomic_DNA"/>
</dbReference>
<dbReference type="PANTHER" id="PTHR21327:SF18">
    <property type="entry name" value="3,4-DIHYDROXY-2-BUTANONE 4-PHOSPHATE SYNTHASE"/>
    <property type="match status" value="1"/>
</dbReference>
<dbReference type="GO" id="GO:0046872">
    <property type="term" value="F:metal ion binding"/>
    <property type="evidence" value="ECO:0007669"/>
    <property type="project" value="UniProtKB-KW"/>
</dbReference>
<evidence type="ECO:0000256" key="4">
    <source>
        <dbReference type="ARBA" id="ARBA00018836"/>
    </source>
</evidence>
<dbReference type="Pfam" id="PF00926">
    <property type="entry name" value="DHBP_synthase"/>
    <property type="match status" value="1"/>
</dbReference>
<evidence type="ECO:0000256" key="1">
    <source>
        <dbReference type="ARBA" id="ARBA00002284"/>
    </source>
</evidence>
<dbReference type="GO" id="GO:0005829">
    <property type="term" value="C:cytosol"/>
    <property type="evidence" value="ECO:0007669"/>
    <property type="project" value="TreeGrafter"/>
</dbReference>
<dbReference type="InterPro" id="IPR017945">
    <property type="entry name" value="DHBP_synth_RibB-like_a/b_dom"/>
</dbReference>
<comment type="pathway">
    <text evidence="2">Cofactor biosynthesis; riboflavin biosynthesis; 2-hydroxy-3-oxobutyl phosphate from D-ribulose 5-phosphate: step 1/1.</text>
</comment>
<evidence type="ECO:0000256" key="3">
    <source>
        <dbReference type="ARBA" id="ARBA00012153"/>
    </source>
</evidence>
<evidence type="ECO:0000256" key="2">
    <source>
        <dbReference type="ARBA" id="ARBA00004904"/>
    </source>
</evidence>
<dbReference type="EC" id="4.1.99.12" evidence="3"/>